<protein>
    <submittedName>
        <fullName evidence="1">Uncharacterized protein</fullName>
    </submittedName>
</protein>
<feature type="non-terminal residue" evidence="1">
    <location>
        <position position="1"/>
    </location>
</feature>
<accession>A0A9W8ZRM0</accession>
<name>A0A9W8ZRM0_9AGAR</name>
<proteinExistence type="predicted"/>
<organism evidence="1 2">
    <name type="scientific">Lentinula lateritia</name>
    <dbReference type="NCBI Taxonomy" id="40482"/>
    <lineage>
        <taxon>Eukaryota</taxon>
        <taxon>Fungi</taxon>
        <taxon>Dikarya</taxon>
        <taxon>Basidiomycota</taxon>
        <taxon>Agaricomycotina</taxon>
        <taxon>Agaricomycetes</taxon>
        <taxon>Agaricomycetidae</taxon>
        <taxon>Agaricales</taxon>
        <taxon>Marasmiineae</taxon>
        <taxon>Omphalotaceae</taxon>
        <taxon>Lentinula</taxon>
    </lineage>
</organism>
<evidence type="ECO:0000313" key="1">
    <source>
        <dbReference type="EMBL" id="KAJ4465147.1"/>
    </source>
</evidence>
<dbReference type="AlphaFoldDB" id="A0A9W8ZRM0"/>
<reference evidence="1" key="1">
    <citation type="submission" date="2022-08" db="EMBL/GenBank/DDBJ databases">
        <authorList>
            <consortium name="DOE Joint Genome Institute"/>
            <person name="Min B."/>
            <person name="Riley R."/>
            <person name="Sierra-Patev S."/>
            <person name="Naranjo-Ortiz M."/>
            <person name="Looney B."/>
            <person name="Konkel Z."/>
            <person name="Slot J.C."/>
            <person name="Sakamoto Y."/>
            <person name="Steenwyk J.L."/>
            <person name="Rokas A."/>
            <person name="Carro J."/>
            <person name="Camarero S."/>
            <person name="Ferreira P."/>
            <person name="Molpeceres G."/>
            <person name="Ruiz-Duenas F.J."/>
            <person name="Serrano A."/>
            <person name="Henrissat B."/>
            <person name="Drula E."/>
            <person name="Hughes K.W."/>
            <person name="Mata J.L."/>
            <person name="Ishikawa N.K."/>
            <person name="Vargas-Isla R."/>
            <person name="Ushijima S."/>
            <person name="Smith C.A."/>
            <person name="Ahrendt S."/>
            <person name="Andreopoulos W."/>
            <person name="He G."/>
            <person name="Labutti K."/>
            <person name="Lipzen A."/>
            <person name="Ng V."/>
            <person name="Sandor L."/>
            <person name="Barry K."/>
            <person name="Martinez A.T."/>
            <person name="Xiao Y."/>
            <person name="Gibbons J.G."/>
            <person name="Terashima K."/>
            <person name="Hibbett D.S."/>
            <person name="Grigoriev I.V."/>
        </authorList>
    </citation>
    <scope>NUCLEOTIDE SEQUENCE</scope>
    <source>
        <strain evidence="1">Sp2 HRB7682 ss15</strain>
    </source>
</reference>
<reference evidence="1" key="2">
    <citation type="journal article" date="2023" name="Proc. Natl. Acad. Sci. U.S.A.">
        <title>A global phylogenomic analysis of the shiitake genus Lentinula.</title>
        <authorList>
            <person name="Sierra-Patev S."/>
            <person name="Min B."/>
            <person name="Naranjo-Ortiz M."/>
            <person name="Looney B."/>
            <person name="Konkel Z."/>
            <person name="Slot J.C."/>
            <person name="Sakamoto Y."/>
            <person name="Steenwyk J.L."/>
            <person name="Rokas A."/>
            <person name="Carro J."/>
            <person name="Camarero S."/>
            <person name="Ferreira P."/>
            <person name="Molpeceres G."/>
            <person name="Ruiz-Duenas F.J."/>
            <person name="Serrano A."/>
            <person name="Henrissat B."/>
            <person name="Drula E."/>
            <person name="Hughes K.W."/>
            <person name="Mata J.L."/>
            <person name="Ishikawa N.K."/>
            <person name="Vargas-Isla R."/>
            <person name="Ushijima S."/>
            <person name="Smith C.A."/>
            <person name="Donoghue J."/>
            <person name="Ahrendt S."/>
            <person name="Andreopoulos W."/>
            <person name="He G."/>
            <person name="LaButti K."/>
            <person name="Lipzen A."/>
            <person name="Ng V."/>
            <person name="Riley R."/>
            <person name="Sandor L."/>
            <person name="Barry K."/>
            <person name="Martinez A.T."/>
            <person name="Xiao Y."/>
            <person name="Gibbons J.G."/>
            <person name="Terashima K."/>
            <person name="Grigoriev I.V."/>
            <person name="Hibbett D."/>
        </authorList>
    </citation>
    <scope>NUCLEOTIDE SEQUENCE</scope>
    <source>
        <strain evidence="1">Sp2 HRB7682 ss15</strain>
    </source>
</reference>
<comment type="caution">
    <text evidence="1">The sequence shown here is derived from an EMBL/GenBank/DDBJ whole genome shotgun (WGS) entry which is preliminary data.</text>
</comment>
<feature type="non-terminal residue" evidence="1">
    <location>
        <position position="174"/>
    </location>
</feature>
<dbReference type="Proteomes" id="UP001150238">
    <property type="component" value="Unassembled WGS sequence"/>
</dbReference>
<gene>
    <name evidence="1" type="ORF">C8J55DRAFT_398787</name>
</gene>
<dbReference type="EMBL" id="JANVFS010000053">
    <property type="protein sequence ID" value="KAJ4465147.1"/>
    <property type="molecule type" value="Genomic_DNA"/>
</dbReference>
<evidence type="ECO:0000313" key="2">
    <source>
        <dbReference type="Proteomes" id="UP001150238"/>
    </source>
</evidence>
<sequence length="174" mass="19550">PLVLPQLTLSNKPLKFRDVGQYVGIFFQSTHRNMFAPHYTEKHDAAVGTAHAITGCDLLVGNRCMPPSITKQLYTALVDCHLTNGCEIIPNTDPSLFQILEDVQICFLRQMLNLSNNSVITPLFTELGVMPICTRRTSLALRYLKYLITLPLSHNAFSALWENNNLCRAGSQTW</sequence>